<protein>
    <submittedName>
        <fullName evidence="3">Uncharacterized protein</fullName>
    </submittedName>
</protein>
<comment type="caution">
    <text evidence="3">The sequence shown here is derived from an EMBL/GenBank/DDBJ whole genome shotgun (WGS) entry which is preliminary data.</text>
</comment>
<accession>A0A1V9DPY4</accession>
<evidence type="ECO:0000256" key="1">
    <source>
        <dbReference type="SAM" id="MobiDB-lite"/>
    </source>
</evidence>
<keyword evidence="2" id="KW-0812">Transmembrane</keyword>
<gene>
    <name evidence="3" type="ORF">B2J69_02670</name>
</gene>
<name>A0A1V9DPY4_9GAMM</name>
<keyword evidence="2" id="KW-0472">Membrane</keyword>
<dbReference type="EMBL" id="MWUE01000004">
    <property type="protein sequence ID" value="OQP35918.1"/>
    <property type="molecule type" value="Genomic_DNA"/>
</dbReference>
<feature type="region of interest" description="Disordered" evidence="1">
    <location>
        <begin position="77"/>
        <end position="97"/>
    </location>
</feature>
<dbReference type="AlphaFoldDB" id="A0A1V9DPY4"/>
<evidence type="ECO:0000313" key="3">
    <source>
        <dbReference type="EMBL" id="OQP35918.1"/>
    </source>
</evidence>
<proteinExistence type="predicted"/>
<dbReference type="Proteomes" id="UP000192769">
    <property type="component" value="Unassembled WGS sequence"/>
</dbReference>
<organism evidence="3 4">
    <name type="scientific">Pantoea latae</name>
    <dbReference type="NCBI Taxonomy" id="1964541"/>
    <lineage>
        <taxon>Bacteria</taxon>
        <taxon>Pseudomonadati</taxon>
        <taxon>Pseudomonadota</taxon>
        <taxon>Gammaproteobacteria</taxon>
        <taxon>Enterobacterales</taxon>
        <taxon>Erwiniaceae</taxon>
        <taxon>Pantoea</taxon>
    </lineage>
</organism>
<evidence type="ECO:0000256" key="2">
    <source>
        <dbReference type="SAM" id="Phobius"/>
    </source>
</evidence>
<keyword evidence="4" id="KW-1185">Reference proteome</keyword>
<reference evidence="3 4" key="1">
    <citation type="submission" date="2017-02" db="EMBL/GenBank/DDBJ databases">
        <title>Whole genome shotgun sequence of Pantoea agglomerans strain AS1 isolated from a cycad, Zamia floridana in Central Florida, USA.</title>
        <authorList>
            <person name="Lata P."/>
            <person name="Govindarajan S."/>
            <person name="Qi F."/>
            <person name="Li J.-L."/>
            <person name="Maurya S.K."/>
            <person name="Sahoo M.K."/>
        </authorList>
    </citation>
    <scope>NUCLEOTIDE SEQUENCE [LARGE SCALE GENOMIC DNA]</scope>
    <source>
        <strain evidence="3 4">AS1</strain>
    </source>
</reference>
<evidence type="ECO:0000313" key="4">
    <source>
        <dbReference type="Proteomes" id="UP000192769"/>
    </source>
</evidence>
<dbReference type="RefSeq" id="WP_081136093.1">
    <property type="nucleotide sequence ID" value="NZ_MWUE01000004.1"/>
</dbReference>
<feature type="transmembrane region" description="Helical" evidence="2">
    <location>
        <begin position="50"/>
        <end position="71"/>
    </location>
</feature>
<feature type="compositionally biased region" description="Basic residues" evidence="1">
    <location>
        <begin position="80"/>
        <end position="89"/>
    </location>
</feature>
<keyword evidence="2" id="KW-1133">Transmembrane helix</keyword>
<sequence length="97" mass="10986">MMLLVPDFSWRELALLALFLLLLYRYTSLTLAIALMALGLMALALLPADLWPSLLSLGTIGVGLGVLAHHCQQRQATLRRQARRPRSYTRPHDEFRT</sequence>